<evidence type="ECO:0000256" key="2">
    <source>
        <dbReference type="ARBA" id="ARBA00022741"/>
    </source>
</evidence>
<accession>A0A399J9M2</accession>
<proteinExistence type="predicted"/>
<keyword evidence="4" id="KW-0067">ATP-binding</keyword>
<keyword evidence="3" id="KW-0418">Kinase</keyword>
<feature type="domain" description="Maltokinase N-terminal cap" evidence="5">
    <location>
        <begin position="20"/>
        <end position="108"/>
    </location>
</feature>
<dbReference type="Proteomes" id="UP000265419">
    <property type="component" value="Unassembled WGS sequence"/>
</dbReference>
<evidence type="ECO:0000256" key="4">
    <source>
        <dbReference type="ARBA" id="ARBA00022840"/>
    </source>
</evidence>
<keyword evidence="1" id="KW-0808">Transferase</keyword>
<dbReference type="AlphaFoldDB" id="A0A399J9M2"/>
<evidence type="ECO:0000256" key="3">
    <source>
        <dbReference type="ARBA" id="ARBA00022777"/>
    </source>
</evidence>
<evidence type="ECO:0000313" key="6">
    <source>
        <dbReference type="EMBL" id="RII41934.1"/>
    </source>
</evidence>
<reference evidence="6 7" key="1">
    <citation type="submission" date="2018-07" db="EMBL/GenBank/DDBJ databases">
        <title>Arthrobacter sp. nov., isolated from raw cow's milk with high bacterial count.</title>
        <authorList>
            <person name="Hahne J."/>
            <person name="Isele D."/>
            <person name="Lipski A."/>
        </authorList>
    </citation>
    <scope>NUCLEOTIDE SEQUENCE [LARGE SCALE GENOMIC DNA]</scope>
    <source>
        <strain evidence="6 7">JZ R-35</strain>
    </source>
</reference>
<keyword evidence="2" id="KW-0547">Nucleotide-binding</keyword>
<evidence type="ECO:0000313" key="7">
    <source>
        <dbReference type="Proteomes" id="UP000265419"/>
    </source>
</evidence>
<dbReference type="EMBL" id="QQXK01000018">
    <property type="protein sequence ID" value="RII41934.1"/>
    <property type="molecule type" value="Genomic_DNA"/>
</dbReference>
<dbReference type="RefSeq" id="WP_119424950.1">
    <property type="nucleotide sequence ID" value="NZ_QQXK01000018.1"/>
</dbReference>
<comment type="caution">
    <text evidence="6">The sequence shown here is derived from an EMBL/GenBank/DDBJ whole genome shotgun (WGS) entry which is preliminary data.</text>
</comment>
<gene>
    <name evidence="6" type="ORF">DWB68_09715</name>
</gene>
<dbReference type="Pfam" id="PF18085">
    <property type="entry name" value="Mak_N_cap"/>
    <property type="match status" value="1"/>
</dbReference>
<evidence type="ECO:0000259" key="5">
    <source>
        <dbReference type="Pfam" id="PF18085"/>
    </source>
</evidence>
<organism evidence="6 7">
    <name type="scientific">Galactobacter valiniphilus</name>
    <dbReference type="NCBI Taxonomy" id="2676122"/>
    <lineage>
        <taxon>Bacteria</taxon>
        <taxon>Bacillati</taxon>
        <taxon>Actinomycetota</taxon>
        <taxon>Actinomycetes</taxon>
        <taxon>Micrococcales</taxon>
        <taxon>Micrococcaceae</taxon>
        <taxon>Galactobacter</taxon>
    </lineage>
</organism>
<keyword evidence="7" id="KW-1185">Reference proteome</keyword>
<sequence length="191" mass="20631">MAEITHTTLVPSKLELLARWMRATPWFRGAITPELEIIGGFRLDDPEGEVGLEFFLLRDAADGEIYHVPVTYRGSPLPGSNGHEDESFLGTMEHGILGTRYVYDGPADPVWRTTVAALLDGEAEPQHRTESNTPDRTILLVGGTEAGDISEATVVRHPVPGDPEGPGVVAPWDGDDDARVHSGLVLRGEGS</sequence>
<name>A0A399J9M2_9MICC</name>
<dbReference type="GO" id="GO:0016301">
    <property type="term" value="F:kinase activity"/>
    <property type="evidence" value="ECO:0007669"/>
    <property type="project" value="UniProtKB-KW"/>
</dbReference>
<evidence type="ECO:0000256" key="1">
    <source>
        <dbReference type="ARBA" id="ARBA00022679"/>
    </source>
</evidence>
<protein>
    <submittedName>
        <fullName evidence="6">1,4-alpha-glucan branching protein</fullName>
    </submittedName>
</protein>
<dbReference type="InterPro" id="IPR040999">
    <property type="entry name" value="Mak_N_cap"/>
</dbReference>
<dbReference type="GO" id="GO:0005524">
    <property type="term" value="F:ATP binding"/>
    <property type="evidence" value="ECO:0007669"/>
    <property type="project" value="UniProtKB-KW"/>
</dbReference>